<feature type="compositionally biased region" description="Polar residues" evidence="1">
    <location>
        <begin position="13"/>
        <end position="24"/>
    </location>
</feature>
<protein>
    <submittedName>
        <fullName evidence="2">Uncharacterized protein</fullName>
    </submittedName>
</protein>
<keyword evidence="3" id="KW-1185">Reference proteome</keyword>
<name>A0A0C9WI95_9AGAR</name>
<organism evidence="2 3">
    <name type="scientific">Laccaria amethystina LaAM-08-1</name>
    <dbReference type="NCBI Taxonomy" id="1095629"/>
    <lineage>
        <taxon>Eukaryota</taxon>
        <taxon>Fungi</taxon>
        <taxon>Dikarya</taxon>
        <taxon>Basidiomycota</taxon>
        <taxon>Agaricomycotina</taxon>
        <taxon>Agaricomycetes</taxon>
        <taxon>Agaricomycetidae</taxon>
        <taxon>Agaricales</taxon>
        <taxon>Agaricineae</taxon>
        <taxon>Hydnangiaceae</taxon>
        <taxon>Laccaria</taxon>
    </lineage>
</organism>
<accession>A0A0C9WI95</accession>
<dbReference type="AlphaFoldDB" id="A0A0C9WI95"/>
<evidence type="ECO:0000256" key="1">
    <source>
        <dbReference type="SAM" id="MobiDB-lite"/>
    </source>
</evidence>
<sequence length="71" mass="8061">MRQLFKGPRRDGTSTLIDVSASDSKSRPVNSVVRVSLKTDQQSVAEPQYGLVYALHRRTRLRGRSRYPDIS</sequence>
<feature type="region of interest" description="Disordered" evidence="1">
    <location>
        <begin position="1"/>
        <end position="24"/>
    </location>
</feature>
<gene>
    <name evidence="2" type="ORF">K443DRAFT_685191</name>
</gene>
<dbReference type="Proteomes" id="UP000054477">
    <property type="component" value="Unassembled WGS sequence"/>
</dbReference>
<evidence type="ECO:0000313" key="2">
    <source>
        <dbReference type="EMBL" id="KIJ92554.1"/>
    </source>
</evidence>
<proteinExistence type="predicted"/>
<dbReference type="HOGENOM" id="CLU_2740432_0_0_1"/>
<reference evidence="3" key="2">
    <citation type="submission" date="2015-01" db="EMBL/GenBank/DDBJ databases">
        <title>Evolutionary Origins and Diversification of the Mycorrhizal Mutualists.</title>
        <authorList>
            <consortium name="DOE Joint Genome Institute"/>
            <consortium name="Mycorrhizal Genomics Consortium"/>
            <person name="Kohler A."/>
            <person name="Kuo A."/>
            <person name="Nagy L.G."/>
            <person name="Floudas D."/>
            <person name="Copeland A."/>
            <person name="Barry K.W."/>
            <person name="Cichocki N."/>
            <person name="Veneault-Fourrey C."/>
            <person name="LaButti K."/>
            <person name="Lindquist E.A."/>
            <person name="Lipzen A."/>
            <person name="Lundell T."/>
            <person name="Morin E."/>
            <person name="Murat C."/>
            <person name="Riley R."/>
            <person name="Ohm R."/>
            <person name="Sun H."/>
            <person name="Tunlid A."/>
            <person name="Henrissat B."/>
            <person name="Grigoriev I.V."/>
            <person name="Hibbett D.S."/>
            <person name="Martin F."/>
        </authorList>
    </citation>
    <scope>NUCLEOTIDE SEQUENCE [LARGE SCALE GENOMIC DNA]</scope>
    <source>
        <strain evidence="3">LaAM-08-1</strain>
    </source>
</reference>
<reference evidence="2 3" key="1">
    <citation type="submission" date="2014-04" db="EMBL/GenBank/DDBJ databases">
        <authorList>
            <consortium name="DOE Joint Genome Institute"/>
            <person name="Kuo A."/>
            <person name="Kohler A."/>
            <person name="Nagy L.G."/>
            <person name="Floudas D."/>
            <person name="Copeland A."/>
            <person name="Barry K.W."/>
            <person name="Cichocki N."/>
            <person name="Veneault-Fourrey C."/>
            <person name="LaButti K."/>
            <person name="Lindquist E.A."/>
            <person name="Lipzen A."/>
            <person name="Lundell T."/>
            <person name="Morin E."/>
            <person name="Murat C."/>
            <person name="Sun H."/>
            <person name="Tunlid A."/>
            <person name="Henrissat B."/>
            <person name="Grigoriev I.V."/>
            <person name="Hibbett D.S."/>
            <person name="Martin F."/>
            <person name="Nordberg H.P."/>
            <person name="Cantor M.N."/>
            <person name="Hua S.X."/>
        </authorList>
    </citation>
    <scope>NUCLEOTIDE SEQUENCE [LARGE SCALE GENOMIC DNA]</scope>
    <source>
        <strain evidence="2 3">LaAM-08-1</strain>
    </source>
</reference>
<evidence type="ECO:0000313" key="3">
    <source>
        <dbReference type="Proteomes" id="UP000054477"/>
    </source>
</evidence>
<dbReference type="EMBL" id="KN838902">
    <property type="protein sequence ID" value="KIJ92554.1"/>
    <property type="molecule type" value="Genomic_DNA"/>
</dbReference>